<reference evidence="3" key="1">
    <citation type="submission" date="2015-05" db="EMBL/GenBank/DDBJ databases">
        <authorList>
            <consortium name="Pathogen Informatics"/>
        </authorList>
    </citation>
    <scope>NUCLEOTIDE SEQUENCE [LARGE SCALE GENOMIC DNA]</scope>
    <source>
        <strain evidence="3">L1-83</strain>
    </source>
</reference>
<sequence length="369" mass="43981">MIITGIPFDEKLNIGVLSKVFERKRISNCYKYFWFQAILENIVEDKVVFTYDEILNQMIEDAWYMVTEFKLRLGPCNTTDNLEEVVKYIHSKSNISSTAKRGSVIQYLKENTDPQIKKYKKCLIENVPYCMQSPFYSSIKNPGQSKVYKINEQAHLLYYFVALEGIFSKFKINEEWVDYLIRNRTILLEWVRYNLIGYLQDRNPNVPGIVEKVQKPEKRDLRRVSDYWKTIIEIDPKIKEIYQKVSLKDKSISIDHFVPWQYLSHDELWNLSPTTKNINSMKGNQLPNLYEDFERLAELQHKALMMCNDYEIVRHKFKICLDYHVNSTEIRNSLYQPDIDLPSYRERLYNVIQPVYDSAKMGGFTEWIK</sequence>
<gene>
    <name evidence="2" type="ORF">RIL183_27601</name>
</gene>
<proteinExistence type="predicted"/>
<dbReference type="RefSeq" id="WP_055040009.1">
    <property type="nucleotide sequence ID" value="NZ_CVRS01000086.1"/>
</dbReference>
<evidence type="ECO:0000259" key="1">
    <source>
        <dbReference type="Pfam" id="PF13395"/>
    </source>
</evidence>
<evidence type="ECO:0000313" key="2">
    <source>
        <dbReference type="EMBL" id="CRL40863.1"/>
    </source>
</evidence>
<keyword evidence="3" id="KW-1185">Reference proteome</keyword>
<evidence type="ECO:0000313" key="3">
    <source>
        <dbReference type="Proteomes" id="UP000049828"/>
    </source>
</evidence>
<dbReference type="OrthoDB" id="489287at2"/>
<name>A0A0M6WVN9_9FIRM</name>
<organism evidence="2 3">
    <name type="scientific">Roseburia inulinivorans</name>
    <dbReference type="NCBI Taxonomy" id="360807"/>
    <lineage>
        <taxon>Bacteria</taxon>
        <taxon>Bacillati</taxon>
        <taxon>Bacillota</taxon>
        <taxon>Clostridia</taxon>
        <taxon>Lachnospirales</taxon>
        <taxon>Lachnospiraceae</taxon>
        <taxon>Roseburia</taxon>
    </lineage>
</organism>
<dbReference type="InterPro" id="IPR003615">
    <property type="entry name" value="HNH_nuc"/>
</dbReference>
<dbReference type="Gene3D" id="1.10.30.50">
    <property type="match status" value="1"/>
</dbReference>
<dbReference type="Pfam" id="PF13395">
    <property type="entry name" value="HNH_4"/>
    <property type="match status" value="1"/>
</dbReference>
<dbReference type="AlphaFoldDB" id="A0A0M6WVN9"/>
<feature type="domain" description="HNH nuclease" evidence="1">
    <location>
        <begin position="246"/>
        <end position="287"/>
    </location>
</feature>
<accession>A0A0M6WVN9</accession>
<protein>
    <recommendedName>
        <fullName evidence="1">HNH nuclease domain-containing protein</fullName>
    </recommendedName>
</protein>
<dbReference type="Proteomes" id="UP000049828">
    <property type="component" value="Unassembled WGS sequence"/>
</dbReference>
<dbReference type="EMBL" id="CVRS01000086">
    <property type="protein sequence ID" value="CRL40863.1"/>
    <property type="molecule type" value="Genomic_DNA"/>
</dbReference>